<keyword evidence="7 8" id="KW-0501">Molybdenum cofactor biosynthesis</keyword>
<evidence type="ECO:0000256" key="1">
    <source>
        <dbReference type="ARBA" id="ARBA00022490"/>
    </source>
</evidence>
<evidence type="ECO:0000313" key="11">
    <source>
        <dbReference type="EMBL" id="MFC0211755.1"/>
    </source>
</evidence>
<dbReference type="Gene3D" id="3.90.550.10">
    <property type="entry name" value="Spore Coat Polysaccharide Biosynthesis Protein SpsA, Chain A"/>
    <property type="match status" value="1"/>
</dbReference>
<dbReference type="EMBL" id="JBHLWN010000022">
    <property type="protein sequence ID" value="MFC0211755.1"/>
    <property type="molecule type" value="Genomic_DNA"/>
</dbReference>
<comment type="catalytic activity">
    <reaction evidence="8">
        <text>Mo-molybdopterin + GTP + H(+) = Mo-molybdopterin guanine dinucleotide + diphosphate</text>
        <dbReference type="Rhea" id="RHEA:34243"/>
        <dbReference type="ChEBI" id="CHEBI:15378"/>
        <dbReference type="ChEBI" id="CHEBI:33019"/>
        <dbReference type="ChEBI" id="CHEBI:37565"/>
        <dbReference type="ChEBI" id="CHEBI:71302"/>
        <dbReference type="ChEBI" id="CHEBI:71310"/>
        <dbReference type="EC" id="2.7.7.77"/>
    </reaction>
</comment>
<evidence type="ECO:0000259" key="10">
    <source>
        <dbReference type="Pfam" id="PF12804"/>
    </source>
</evidence>
<comment type="caution">
    <text evidence="11">The sequence shown here is derived from an EMBL/GenBank/DDBJ whole genome shotgun (WGS) entry which is preliminary data.</text>
</comment>
<evidence type="ECO:0000256" key="8">
    <source>
        <dbReference type="HAMAP-Rule" id="MF_00316"/>
    </source>
</evidence>
<evidence type="ECO:0000256" key="5">
    <source>
        <dbReference type="ARBA" id="ARBA00022842"/>
    </source>
</evidence>
<dbReference type="InterPro" id="IPR013482">
    <property type="entry name" value="Molybde_CF_guanTrfase"/>
</dbReference>
<keyword evidence="4 8" id="KW-0547">Nucleotide-binding</keyword>
<reference evidence="11 12" key="1">
    <citation type="submission" date="2024-09" db="EMBL/GenBank/DDBJ databases">
        <authorList>
            <person name="Sun Q."/>
            <person name="Mori K."/>
        </authorList>
    </citation>
    <scope>NUCLEOTIDE SEQUENCE [LARGE SCALE GENOMIC DNA]</scope>
    <source>
        <strain evidence="11 12">CCM 7759</strain>
    </source>
</reference>
<dbReference type="CDD" id="cd02503">
    <property type="entry name" value="MobA"/>
    <property type="match status" value="1"/>
</dbReference>
<keyword evidence="12" id="KW-1185">Reference proteome</keyword>
<name>A0ABV6DGI6_9BACL</name>
<comment type="subcellular location">
    <subcellularLocation>
        <location evidence="8">Cytoplasm</location>
    </subcellularLocation>
</comment>
<evidence type="ECO:0000256" key="3">
    <source>
        <dbReference type="ARBA" id="ARBA00022723"/>
    </source>
</evidence>
<feature type="binding site" evidence="8">
    <location>
        <position position="123"/>
    </location>
    <ligand>
        <name>GTP</name>
        <dbReference type="ChEBI" id="CHEBI:37565"/>
    </ligand>
</feature>
<comment type="domain">
    <text evidence="8">The N-terminal domain determines nucleotide recognition and specific binding, while the C-terminal domain determines the specific binding to the target protein.</text>
</comment>
<dbReference type="HAMAP" id="MF_00316">
    <property type="entry name" value="MobA"/>
    <property type="match status" value="1"/>
</dbReference>
<proteinExistence type="inferred from homology"/>
<feature type="binding site" evidence="8">
    <location>
        <position position="41"/>
    </location>
    <ligand>
        <name>GTP</name>
        <dbReference type="ChEBI" id="CHEBI:37565"/>
    </ligand>
</feature>
<protein>
    <recommendedName>
        <fullName evidence="8">Probable molybdenum cofactor guanylyltransferase</fullName>
        <shortName evidence="8">MoCo guanylyltransferase</shortName>
        <ecNumber evidence="8">2.7.7.77</ecNumber>
    </recommendedName>
    <alternativeName>
        <fullName evidence="8">GTP:molybdopterin guanylyltransferase</fullName>
    </alternativeName>
    <alternativeName>
        <fullName evidence="8">Mo-MPT guanylyltransferase</fullName>
    </alternativeName>
    <alternativeName>
        <fullName evidence="8">Molybdopterin guanylyltransferase</fullName>
    </alternativeName>
    <alternativeName>
        <fullName evidence="8">Molybdopterin-guanine dinucleotide synthase</fullName>
        <shortName evidence="8">MGD synthase</shortName>
    </alternativeName>
</protein>
<keyword evidence="1 8" id="KW-0963">Cytoplasm</keyword>
<evidence type="ECO:0000256" key="9">
    <source>
        <dbReference type="SAM" id="MobiDB-lite"/>
    </source>
</evidence>
<comment type="similarity">
    <text evidence="8">Belongs to the MobA family.</text>
</comment>
<dbReference type="EC" id="2.7.7.77" evidence="8"/>
<feature type="binding site" evidence="8">
    <location>
        <position position="123"/>
    </location>
    <ligand>
        <name>Mg(2+)</name>
        <dbReference type="ChEBI" id="CHEBI:18420"/>
    </ligand>
</feature>
<sequence length="222" mass="23518">MTASSPDSIPAGVQSLPEQTPPPIHGIVLAGGRSSRMGTDKALLPIGGVPLLQRVVSGMALLCRGVTVIVPASEPDRYAALPLGPEVAFAADRYPDKGPLAGIHAGLLAMPAECDYALVMACDMPVLSEPLLRRMTAALADSPPPEAVLCRGQPMHALYHRRAAGAAERLLAADRLRLSGLAEALRTRYVEPPGGAEAEAELFLNLNTPEELQAYLRKFHTY</sequence>
<evidence type="ECO:0000256" key="7">
    <source>
        <dbReference type="ARBA" id="ARBA00023150"/>
    </source>
</evidence>
<dbReference type="Proteomes" id="UP001589776">
    <property type="component" value="Unassembled WGS sequence"/>
</dbReference>
<dbReference type="InterPro" id="IPR029044">
    <property type="entry name" value="Nucleotide-diphossugar_trans"/>
</dbReference>
<keyword evidence="11" id="KW-0548">Nucleotidyltransferase</keyword>
<feature type="binding site" evidence="8">
    <location>
        <begin position="29"/>
        <end position="31"/>
    </location>
    <ligand>
        <name>GTP</name>
        <dbReference type="ChEBI" id="CHEBI:37565"/>
    </ligand>
</feature>
<keyword evidence="3 8" id="KW-0479">Metal-binding</keyword>
<comment type="cofactor">
    <cofactor evidence="8">
        <name>Mg(2+)</name>
        <dbReference type="ChEBI" id="CHEBI:18420"/>
    </cofactor>
</comment>
<keyword evidence="6 8" id="KW-0342">GTP-binding</keyword>
<keyword evidence="2 8" id="KW-0808">Transferase</keyword>
<keyword evidence="5 8" id="KW-0460">Magnesium</keyword>
<organism evidence="11 12">
    <name type="scientific">Paenibacillus chartarius</name>
    <dbReference type="NCBI Taxonomy" id="747481"/>
    <lineage>
        <taxon>Bacteria</taxon>
        <taxon>Bacillati</taxon>
        <taxon>Bacillota</taxon>
        <taxon>Bacilli</taxon>
        <taxon>Bacillales</taxon>
        <taxon>Paenibacillaceae</taxon>
        <taxon>Paenibacillus</taxon>
    </lineage>
</organism>
<gene>
    <name evidence="8" type="primary">mobA</name>
    <name evidence="11" type="ORF">ACFFK0_04680</name>
</gene>
<evidence type="ECO:0000256" key="6">
    <source>
        <dbReference type="ARBA" id="ARBA00023134"/>
    </source>
</evidence>
<dbReference type="SUPFAM" id="SSF53448">
    <property type="entry name" value="Nucleotide-diphospho-sugar transferases"/>
    <property type="match status" value="1"/>
</dbReference>
<dbReference type="RefSeq" id="WP_377468746.1">
    <property type="nucleotide sequence ID" value="NZ_JBHLWN010000022.1"/>
</dbReference>
<evidence type="ECO:0000256" key="4">
    <source>
        <dbReference type="ARBA" id="ARBA00022741"/>
    </source>
</evidence>
<comment type="function">
    <text evidence="8">Transfers a GMP moiety from GTP to Mo-molybdopterin (Mo-MPT) cofactor (Moco or molybdenum cofactor) to form Mo-molybdopterin guanine dinucleotide (Mo-MGD) cofactor.</text>
</comment>
<dbReference type="PANTHER" id="PTHR19136:SF81">
    <property type="entry name" value="MOLYBDENUM COFACTOR GUANYLYLTRANSFERASE"/>
    <property type="match status" value="1"/>
</dbReference>
<accession>A0ABV6DGI6</accession>
<feature type="domain" description="MobA-like NTP transferase" evidence="10">
    <location>
        <begin position="26"/>
        <end position="177"/>
    </location>
</feature>
<evidence type="ECO:0000313" key="12">
    <source>
        <dbReference type="Proteomes" id="UP001589776"/>
    </source>
</evidence>
<dbReference type="Pfam" id="PF12804">
    <property type="entry name" value="NTP_transf_3"/>
    <property type="match status" value="1"/>
</dbReference>
<evidence type="ECO:0000256" key="2">
    <source>
        <dbReference type="ARBA" id="ARBA00022679"/>
    </source>
</evidence>
<feature type="region of interest" description="Disordered" evidence="9">
    <location>
        <begin position="1"/>
        <end position="25"/>
    </location>
</feature>
<dbReference type="PANTHER" id="PTHR19136">
    <property type="entry name" value="MOLYBDENUM COFACTOR GUANYLYLTRANSFERASE"/>
    <property type="match status" value="1"/>
</dbReference>
<dbReference type="GO" id="GO:0061603">
    <property type="term" value="F:molybdenum cofactor guanylyltransferase activity"/>
    <property type="evidence" value="ECO:0007669"/>
    <property type="project" value="UniProtKB-EC"/>
</dbReference>
<comment type="caution">
    <text evidence="8">Lacks conserved residue(s) required for the propagation of feature annotation.</text>
</comment>
<dbReference type="InterPro" id="IPR025877">
    <property type="entry name" value="MobA-like_NTP_Trfase"/>
</dbReference>